<keyword evidence="3" id="KW-1185">Reference proteome</keyword>
<proteinExistence type="predicted"/>
<comment type="caution">
    <text evidence="2">The sequence shown here is derived from an EMBL/GenBank/DDBJ whole genome shotgun (WGS) entry which is preliminary data.</text>
</comment>
<feature type="compositionally biased region" description="Basic and acidic residues" evidence="1">
    <location>
        <begin position="8"/>
        <end position="18"/>
    </location>
</feature>
<accession>A0A5J5IWS6</accession>
<evidence type="ECO:0000256" key="1">
    <source>
        <dbReference type="SAM" id="MobiDB-lite"/>
    </source>
</evidence>
<evidence type="ECO:0000313" key="2">
    <source>
        <dbReference type="EMBL" id="KAA9105526.1"/>
    </source>
</evidence>
<gene>
    <name evidence="2" type="ORF">F6B43_17270</name>
</gene>
<dbReference type="Proteomes" id="UP000325827">
    <property type="component" value="Unassembled WGS sequence"/>
</dbReference>
<sequence length="70" mass="7652">MLNPAEIDENRGITRIDETSDNNVRPLKTGCGKQFAGKMRAKIPEKSGLLAPFKAVIPPSKSTLSTNRLK</sequence>
<feature type="region of interest" description="Disordered" evidence="1">
    <location>
        <begin position="1"/>
        <end position="31"/>
    </location>
</feature>
<dbReference type="RefSeq" id="WP_150450258.1">
    <property type="nucleotide sequence ID" value="NZ_VYSA01000005.1"/>
</dbReference>
<organism evidence="2 3">
    <name type="scientific">Microbacterium rhizomatis</name>
    <dbReference type="NCBI Taxonomy" id="1631477"/>
    <lineage>
        <taxon>Bacteria</taxon>
        <taxon>Bacillati</taxon>
        <taxon>Actinomycetota</taxon>
        <taxon>Actinomycetes</taxon>
        <taxon>Micrococcales</taxon>
        <taxon>Microbacteriaceae</taxon>
        <taxon>Microbacterium</taxon>
    </lineage>
</organism>
<dbReference type="EMBL" id="VYSA01000005">
    <property type="protein sequence ID" value="KAA9105526.1"/>
    <property type="molecule type" value="Genomic_DNA"/>
</dbReference>
<protein>
    <submittedName>
        <fullName evidence="2">Uncharacterized protein</fullName>
    </submittedName>
</protein>
<reference evidence="3" key="1">
    <citation type="submission" date="2019-09" db="EMBL/GenBank/DDBJ databases">
        <title>Mumia zhuanghuii sp. nov. isolated from the intestinal contents of plateau pika (Ochotona curzoniae) in the Qinghai-Tibet plateau of China.</title>
        <authorList>
            <person name="Tian Z."/>
        </authorList>
    </citation>
    <scope>NUCLEOTIDE SEQUENCE [LARGE SCALE GENOMIC DNA]</scope>
    <source>
        <strain evidence="3">JCM 30598</strain>
    </source>
</reference>
<name>A0A5J5IWS6_9MICO</name>
<evidence type="ECO:0000313" key="3">
    <source>
        <dbReference type="Proteomes" id="UP000325827"/>
    </source>
</evidence>
<dbReference type="AlphaFoldDB" id="A0A5J5IWS6"/>